<dbReference type="HOGENOM" id="CLU_2244086_0_0_6"/>
<dbReference type="PaxDb" id="243159-AFE_1280"/>
<evidence type="ECO:0000313" key="2">
    <source>
        <dbReference type="Proteomes" id="UP000001362"/>
    </source>
</evidence>
<evidence type="ECO:0000313" key="1">
    <source>
        <dbReference type="EMBL" id="ACK78854.1"/>
    </source>
</evidence>
<sequence length="104" mass="11556">MRHVFLAEHSHGFLLKNSIGEQSCYSLKEFLTRSANFGYGLSKMKRAGFQAHILKAKSKEECVTPTAGKKIPIFVFPLFGQSGSAIYKGRTASSINYVKFFLCG</sequence>
<organism evidence="1 2">
    <name type="scientific">Acidithiobacillus ferrooxidans (strain ATCC 23270 / DSM 14882 / CIP 104768 / NCIMB 8455)</name>
    <name type="common">Ferrobacillus ferrooxidans (strain ATCC 23270)</name>
    <dbReference type="NCBI Taxonomy" id="243159"/>
    <lineage>
        <taxon>Bacteria</taxon>
        <taxon>Pseudomonadati</taxon>
        <taxon>Pseudomonadota</taxon>
        <taxon>Acidithiobacillia</taxon>
        <taxon>Acidithiobacillales</taxon>
        <taxon>Acidithiobacillaceae</taxon>
        <taxon>Acidithiobacillus</taxon>
    </lineage>
</organism>
<protein>
    <submittedName>
        <fullName evidence="1">Uncharacterized protein</fullName>
    </submittedName>
</protein>
<name>B7J8W2_ACIF2</name>
<proteinExistence type="predicted"/>
<gene>
    <name evidence="1" type="ordered locus">AFE_1280</name>
</gene>
<dbReference type="KEGG" id="afr:AFE_1280"/>
<dbReference type="EMBL" id="CP001219">
    <property type="protein sequence ID" value="ACK78854.1"/>
    <property type="molecule type" value="Genomic_DNA"/>
</dbReference>
<reference evidence="1 2" key="1">
    <citation type="journal article" date="2008" name="BMC Genomics">
        <title>Acidithiobacillus ferrooxidans metabolism: from genome sequence to industrial applications.</title>
        <authorList>
            <person name="Valdes J."/>
            <person name="Pedroso I."/>
            <person name="Quatrini R."/>
            <person name="Dodson R.J."/>
            <person name="Tettelin H."/>
            <person name="Blake R.II."/>
            <person name="Eisen J.A."/>
            <person name="Holmes D.S."/>
        </authorList>
    </citation>
    <scope>NUCLEOTIDE SEQUENCE [LARGE SCALE GENOMIC DNA]</scope>
    <source>
        <strain evidence="2">ATCC 23270 / DSM 14882 / CIP 104768 / NCIMB 8455</strain>
    </source>
</reference>
<dbReference type="Proteomes" id="UP000001362">
    <property type="component" value="Chromosome"/>
</dbReference>
<keyword evidence="2" id="KW-1185">Reference proteome</keyword>
<dbReference type="AlphaFoldDB" id="B7J8W2"/>
<accession>B7J8W2</accession>